<evidence type="ECO:0000313" key="3">
    <source>
        <dbReference type="Proteomes" id="UP001213799"/>
    </source>
</evidence>
<evidence type="ECO:0000256" key="1">
    <source>
        <dbReference type="SAM" id="MobiDB-lite"/>
    </source>
</evidence>
<protein>
    <submittedName>
        <fullName evidence="2">Uncharacterized protein</fullName>
    </submittedName>
</protein>
<gene>
    <name evidence="2" type="ORF">N7537_001624</name>
</gene>
<organism evidence="2 3">
    <name type="scientific">Penicillium hordei</name>
    <dbReference type="NCBI Taxonomy" id="40994"/>
    <lineage>
        <taxon>Eukaryota</taxon>
        <taxon>Fungi</taxon>
        <taxon>Dikarya</taxon>
        <taxon>Ascomycota</taxon>
        <taxon>Pezizomycotina</taxon>
        <taxon>Eurotiomycetes</taxon>
        <taxon>Eurotiomycetidae</taxon>
        <taxon>Eurotiales</taxon>
        <taxon>Aspergillaceae</taxon>
        <taxon>Penicillium</taxon>
    </lineage>
</organism>
<accession>A0AAD6EH08</accession>
<dbReference type="EMBL" id="JAQJAE010000001">
    <property type="protein sequence ID" value="KAJ5616510.1"/>
    <property type="molecule type" value="Genomic_DNA"/>
</dbReference>
<sequence length="59" mass="6423">MFKRRLIADYVPPASGLGTRLPIPDRVSMTSLSPLIPTAPPEAQNELNNHSIELGQLKA</sequence>
<reference evidence="2" key="1">
    <citation type="journal article" date="2023" name="IMA Fungus">
        <title>Comparative genomic study of the Penicillium genus elucidates a diverse pangenome and 15 lateral gene transfer events.</title>
        <authorList>
            <person name="Petersen C."/>
            <person name="Sorensen T."/>
            <person name="Nielsen M.R."/>
            <person name="Sondergaard T.E."/>
            <person name="Sorensen J.L."/>
            <person name="Fitzpatrick D.A."/>
            <person name="Frisvad J.C."/>
            <person name="Nielsen K.L."/>
        </authorList>
    </citation>
    <scope>NUCLEOTIDE SEQUENCE</scope>
    <source>
        <strain evidence="2">IBT 12815</strain>
    </source>
</reference>
<dbReference type="AlphaFoldDB" id="A0AAD6EH08"/>
<name>A0AAD6EH08_9EURO</name>
<reference evidence="2" key="2">
    <citation type="submission" date="2023-01" db="EMBL/GenBank/DDBJ databases">
        <authorList>
            <person name="Petersen C."/>
        </authorList>
    </citation>
    <scope>NUCLEOTIDE SEQUENCE</scope>
    <source>
        <strain evidence="2">IBT 12815</strain>
    </source>
</reference>
<dbReference type="GeneID" id="81582924"/>
<feature type="region of interest" description="Disordered" evidence="1">
    <location>
        <begin position="39"/>
        <end position="59"/>
    </location>
</feature>
<dbReference type="RefSeq" id="XP_056757677.1">
    <property type="nucleotide sequence ID" value="XM_056892682.1"/>
</dbReference>
<proteinExistence type="predicted"/>
<dbReference type="Proteomes" id="UP001213799">
    <property type="component" value="Unassembled WGS sequence"/>
</dbReference>
<comment type="caution">
    <text evidence="2">The sequence shown here is derived from an EMBL/GenBank/DDBJ whole genome shotgun (WGS) entry which is preliminary data.</text>
</comment>
<evidence type="ECO:0000313" key="2">
    <source>
        <dbReference type="EMBL" id="KAJ5616510.1"/>
    </source>
</evidence>
<keyword evidence="3" id="KW-1185">Reference proteome</keyword>